<dbReference type="OrthoDB" id="7390032at2"/>
<proteinExistence type="inferred from homology"/>
<dbReference type="GO" id="GO:0016787">
    <property type="term" value="F:hydrolase activity"/>
    <property type="evidence" value="ECO:0007669"/>
    <property type="project" value="TreeGrafter"/>
</dbReference>
<feature type="transmembrane region" description="Helical" evidence="6">
    <location>
        <begin position="194"/>
        <end position="214"/>
    </location>
</feature>
<comment type="subcellular location">
    <subcellularLocation>
        <location evidence="1">Membrane</location>
        <topology evidence="1">Multi-pass membrane protein</topology>
    </subcellularLocation>
</comment>
<feature type="transmembrane region" description="Helical" evidence="6">
    <location>
        <begin position="113"/>
        <end position="130"/>
    </location>
</feature>
<dbReference type="Pfam" id="PF07947">
    <property type="entry name" value="YhhN"/>
    <property type="match status" value="1"/>
</dbReference>
<evidence type="ECO:0000256" key="1">
    <source>
        <dbReference type="ARBA" id="ARBA00004141"/>
    </source>
</evidence>
<dbReference type="PANTHER" id="PTHR31885:SF6">
    <property type="entry name" value="GH04784P"/>
    <property type="match status" value="1"/>
</dbReference>
<dbReference type="GO" id="GO:0016020">
    <property type="term" value="C:membrane"/>
    <property type="evidence" value="ECO:0007669"/>
    <property type="project" value="UniProtKB-SubCell"/>
</dbReference>
<organism evidence="7 8">
    <name type="scientific">Paraurantiacibacter namhicola</name>
    <dbReference type="NCBI Taxonomy" id="645517"/>
    <lineage>
        <taxon>Bacteria</taxon>
        <taxon>Pseudomonadati</taxon>
        <taxon>Pseudomonadota</taxon>
        <taxon>Alphaproteobacteria</taxon>
        <taxon>Sphingomonadales</taxon>
        <taxon>Erythrobacteraceae</taxon>
        <taxon>Paraurantiacibacter</taxon>
    </lineage>
</organism>
<dbReference type="RefSeq" id="WP_067787805.1">
    <property type="nucleotide sequence ID" value="NZ_CP016545.1"/>
</dbReference>
<accession>A0A1C7D969</accession>
<gene>
    <name evidence="7" type="ORF">A6F65_01739</name>
</gene>
<dbReference type="KEGG" id="anh:A6F65_01739"/>
<evidence type="ECO:0000256" key="6">
    <source>
        <dbReference type="SAM" id="Phobius"/>
    </source>
</evidence>
<feature type="transmembrane region" description="Helical" evidence="6">
    <location>
        <begin position="12"/>
        <end position="29"/>
    </location>
</feature>
<feature type="transmembrane region" description="Helical" evidence="6">
    <location>
        <begin position="136"/>
        <end position="157"/>
    </location>
</feature>
<keyword evidence="4 6" id="KW-1133">Transmembrane helix</keyword>
<sequence>MPVRRALIEKRPWLVASIAAALLFYYLRLTSFPEFWLVPVKGAPMALLAAYAWHRHDSRDARHLAGALALASLADMAIEFTLLAGGILFFAYHLAMIALYLRHQRDRLAPSQKLFVAALLILTPIVAFLLPEDRSMGVQTGLYALPLAGMAAGAWASRFSRYQVGIGAVLFVISDLLIFAELGPLSGSPVPNAAIWPTYFLGQFLIATGIIQALRKADPAHKH</sequence>
<name>A0A1C7D969_9SPHN</name>
<dbReference type="EMBL" id="CP016545">
    <property type="protein sequence ID" value="ANU08036.1"/>
    <property type="molecule type" value="Genomic_DNA"/>
</dbReference>
<evidence type="ECO:0000256" key="5">
    <source>
        <dbReference type="ARBA" id="ARBA00023136"/>
    </source>
</evidence>
<feature type="transmembrane region" description="Helical" evidence="6">
    <location>
        <begin position="164"/>
        <end position="182"/>
    </location>
</feature>
<evidence type="ECO:0000313" key="7">
    <source>
        <dbReference type="EMBL" id="ANU08036.1"/>
    </source>
</evidence>
<evidence type="ECO:0000256" key="3">
    <source>
        <dbReference type="ARBA" id="ARBA00022692"/>
    </source>
</evidence>
<evidence type="ECO:0000313" key="8">
    <source>
        <dbReference type="Proteomes" id="UP000092698"/>
    </source>
</evidence>
<dbReference type="InterPro" id="IPR012506">
    <property type="entry name" value="TMEM86B-like"/>
</dbReference>
<comment type="similarity">
    <text evidence="2">Belongs to the TMEM86 family.</text>
</comment>
<reference evidence="7 8" key="1">
    <citation type="submission" date="2016-07" db="EMBL/GenBank/DDBJ databases">
        <title>Complete genome sequence of Altererythrobacter namhicola JCM 16345T, containing esterase-encoding genes.</title>
        <authorList>
            <person name="Cheng H."/>
            <person name="Wu Y.-H."/>
            <person name="Jian S.-L."/>
            <person name="Huo Y.-Y."/>
            <person name="Wang C.-S."/>
            <person name="Xu X.-W."/>
        </authorList>
    </citation>
    <scope>NUCLEOTIDE SEQUENCE [LARGE SCALE GENOMIC DNA]</scope>
    <source>
        <strain evidence="7 8">JCM 16345</strain>
    </source>
</reference>
<dbReference type="Proteomes" id="UP000092698">
    <property type="component" value="Chromosome"/>
</dbReference>
<evidence type="ECO:0000256" key="4">
    <source>
        <dbReference type="ARBA" id="ARBA00022989"/>
    </source>
</evidence>
<evidence type="ECO:0000256" key="2">
    <source>
        <dbReference type="ARBA" id="ARBA00007375"/>
    </source>
</evidence>
<keyword evidence="5 6" id="KW-0472">Membrane</keyword>
<dbReference type="AlphaFoldDB" id="A0A1C7D969"/>
<feature type="transmembrane region" description="Helical" evidence="6">
    <location>
        <begin position="84"/>
        <end position="101"/>
    </location>
</feature>
<dbReference type="PANTHER" id="PTHR31885">
    <property type="entry name" value="GH04784P"/>
    <property type="match status" value="1"/>
</dbReference>
<dbReference type="STRING" id="645517.A6F65_01739"/>
<keyword evidence="3 6" id="KW-0812">Transmembrane</keyword>
<protein>
    <submittedName>
        <fullName evidence="7">YhhN-like protein</fullName>
    </submittedName>
</protein>
<keyword evidence="8" id="KW-1185">Reference proteome</keyword>